<evidence type="ECO:0000313" key="2">
    <source>
        <dbReference type="EMBL" id="KAA9031212.1"/>
    </source>
</evidence>
<keyword evidence="2" id="KW-0966">Cell projection</keyword>
<organism evidence="2 3">
    <name type="scientific">Niallia endozanthoxylica</name>
    <dbReference type="NCBI Taxonomy" id="2036016"/>
    <lineage>
        <taxon>Bacteria</taxon>
        <taxon>Bacillati</taxon>
        <taxon>Bacillota</taxon>
        <taxon>Bacilli</taxon>
        <taxon>Bacillales</taxon>
        <taxon>Bacillaceae</taxon>
        <taxon>Niallia</taxon>
    </lineage>
</organism>
<keyword evidence="2" id="KW-0282">Flagellum</keyword>
<gene>
    <name evidence="2" type="ORF">F4V44_01925</name>
</gene>
<keyword evidence="3" id="KW-1185">Reference proteome</keyword>
<keyword evidence="2" id="KW-0969">Cilium</keyword>
<reference evidence="2 3" key="1">
    <citation type="submission" date="2019-09" db="EMBL/GenBank/DDBJ databases">
        <title>Whole genome sequences of isolates from the Mars Exploration Rovers.</title>
        <authorList>
            <person name="Seuylemezian A."/>
            <person name="Vaishampayan P."/>
        </authorList>
    </citation>
    <scope>NUCLEOTIDE SEQUENCE [LARGE SCALE GENOMIC DNA]</scope>
    <source>
        <strain evidence="2 3">MER_TA_151</strain>
    </source>
</reference>
<accession>A0A5J5I6H3</accession>
<keyword evidence="1" id="KW-0472">Membrane</keyword>
<dbReference type="EMBL" id="VYKL01000005">
    <property type="protein sequence ID" value="KAA9031212.1"/>
    <property type="molecule type" value="Genomic_DNA"/>
</dbReference>
<dbReference type="OrthoDB" id="2971941at2"/>
<protein>
    <submittedName>
        <fullName evidence="2">Flagellar basal body rod protein</fullName>
    </submittedName>
</protein>
<dbReference type="Proteomes" id="UP000326671">
    <property type="component" value="Unassembled WGS sequence"/>
</dbReference>
<keyword evidence="1" id="KW-0812">Transmembrane</keyword>
<feature type="transmembrane region" description="Helical" evidence="1">
    <location>
        <begin position="54"/>
        <end position="81"/>
    </location>
</feature>
<keyword evidence="1" id="KW-1133">Transmembrane helix</keyword>
<evidence type="ECO:0000256" key="1">
    <source>
        <dbReference type="SAM" id="Phobius"/>
    </source>
</evidence>
<sequence length="114" mass="12623">MKKFGLLLAGGIAAIVLLHNIGPMVGLVISLAIFYFVVKQFLKTDSILMKIGWGILGFVALMASASNVPAILGIAAAYVLYVVYKNWNKPKDIIEESDDPFVNFEKQWSQLNKY</sequence>
<name>A0A5J5I6H3_9BACI</name>
<feature type="transmembrane region" description="Helical" evidence="1">
    <location>
        <begin position="24"/>
        <end position="42"/>
    </location>
</feature>
<proteinExistence type="predicted"/>
<dbReference type="RefSeq" id="WP_150438295.1">
    <property type="nucleotide sequence ID" value="NZ_VYKL01000005.1"/>
</dbReference>
<dbReference type="AlphaFoldDB" id="A0A5J5I6H3"/>
<comment type="caution">
    <text evidence="2">The sequence shown here is derived from an EMBL/GenBank/DDBJ whole genome shotgun (WGS) entry which is preliminary data.</text>
</comment>
<evidence type="ECO:0000313" key="3">
    <source>
        <dbReference type="Proteomes" id="UP000326671"/>
    </source>
</evidence>